<proteinExistence type="inferred from homology"/>
<dbReference type="PANTHER" id="PTHR30050">
    <property type="entry name" value="CHROMOSOMAL REPLICATION INITIATOR PROTEIN DNAA"/>
    <property type="match status" value="1"/>
</dbReference>
<keyword evidence="6" id="KW-1185">Reference proteome</keyword>
<feature type="domain" description="AAA+ ATPase" evidence="4">
    <location>
        <begin position="98"/>
        <end position="231"/>
    </location>
</feature>
<dbReference type="SUPFAM" id="SSF52540">
    <property type="entry name" value="P-loop containing nucleoside triphosphate hydrolases"/>
    <property type="match status" value="1"/>
</dbReference>
<name>A0A074LMT1_9BACT</name>
<dbReference type="CDD" id="cd00009">
    <property type="entry name" value="AAA"/>
    <property type="match status" value="1"/>
</dbReference>
<keyword evidence="3 5" id="KW-0067">ATP-binding</keyword>
<evidence type="ECO:0000256" key="3">
    <source>
        <dbReference type="ARBA" id="ARBA00022840"/>
    </source>
</evidence>
<comment type="similarity">
    <text evidence="1">Belongs to the IS21/IS1162 putative ATP-binding protein family.</text>
</comment>
<dbReference type="NCBIfam" id="NF038214">
    <property type="entry name" value="IS21_help_AAA"/>
    <property type="match status" value="1"/>
</dbReference>
<evidence type="ECO:0000313" key="5">
    <source>
        <dbReference type="EMBL" id="KEO75192.1"/>
    </source>
</evidence>
<dbReference type="GO" id="GO:0006260">
    <property type="term" value="P:DNA replication"/>
    <property type="evidence" value="ECO:0007669"/>
    <property type="project" value="TreeGrafter"/>
</dbReference>
<dbReference type="InterPro" id="IPR027417">
    <property type="entry name" value="P-loop_NTPase"/>
</dbReference>
<organism evidence="5 6">
    <name type="scientific">Anditalea andensis</name>
    <dbReference type="NCBI Taxonomy" id="1048983"/>
    <lineage>
        <taxon>Bacteria</taxon>
        <taxon>Pseudomonadati</taxon>
        <taxon>Bacteroidota</taxon>
        <taxon>Cytophagia</taxon>
        <taxon>Cytophagales</taxon>
        <taxon>Cytophagaceae</taxon>
        <taxon>Anditalea</taxon>
    </lineage>
</organism>
<dbReference type="Pfam" id="PF01695">
    <property type="entry name" value="IstB_IS21"/>
    <property type="match status" value="1"/>
</dbReference>
<dbReference type="InterPro" id="IPR003593">
    <property type="entry name" value="AAA+_ATPase"/>
</dbReference>
<dbReference type="SMART" id="SM00382">
    <property type="entry name" value="AAA"/>
    <property type="match status" value="1"/>
</dbReference>
<dbReference type="Gene3D" id="3.40.50.300">
    <property type="entry name" value="P-loop containing nucleotide triphosphate hydrolases"/>
    <property type="match status" value="1"/>
</dbReference>
<dbReference type="GO" id="GO:0005524">
    <property type="term" value="F:ATP binding"/>
    <property type="evidence" value="ECO:0007669"/>
    <property type="project" value="UniProtKB-KW"/>
</dbReference>
<reference evidence="5 6" key="1">
    <citation type="submission" date="2014-04" db="EMBL/GenBank/DDBJ databases">
        <title>Characterization and application of a salt tolerant electro-active bacterium.</title>
        <authorList>
            <person name="Yang L."/>
            <person name="Wei S."/>
            <person name="Tay Q.X.M."/>
        </authorList>
    </citation>
    <scope>NUCLEOTIDE SEQUENCE [LARGE SCALE GENOMIC DNA]</scope>
    <source>
        <strain evidence="5 6">LY1</strain>
    </source>
</reference>
<dbReference type="STRING" id="1048983.EL17_05870"/>
<sequence>MNEYNTIEKMKQMRMGAMAELYHKRLTENLYKEFSADELLTFLVDSEWEQRQNRTIDNLIRQAGFKQASAATDIDYHATRNLDRSVFERLLGLGFIRNRENIIVTGATGCGKSHLCQSLGVKACQFGYKTLYYNTSRFFDTVRLAKLEGTYHKLLKKLEKTPVLILDDFGLAPMDIQARHALMDVMEDRYGKSSTIIASQIPVAQWHATIGDNSIADAVLDRVVYSSHRITLEGESMRKKKKLDI</sequence>
<dbReference type="InterPro" id="IPR002611">
    <property type="entry name" value="IstB_ATP-bd"/>
</dbReference>
<accession>A0A074LMT1</accession>
<evidence type="ECO:0000313" key="6">
    <source>
        <dbReference type="Proteomes" id="UP000027821"/>
    </source>
</evidence>
<gene>
    <name evidence="5" type="ORF">EL17_05870</name>
</gene>
<evidence type="ECO:0000259" key="4">
    <source>
        <dbReference type="SMART" id="SM00382"/>
    </source>
</evidence>
<dbReference type="PIRSF" id="PIRSF003073">
    <property type="entry name" value="DNAC_TnpB_IstB"/>
    <property type="match status" value="1"/>
</dbReference>
<dbReference type="Proteomes" id="UP000027821">
    <property type="component" value="Unassembled WGS sequence"/>
</dbReference>
<dbReference type="PANTHER" id="PTHR30050:SF4">
    <property type="entry name" value="ATP-BINDING PROTEIN RV3427C IN INSERTION SEQUENCE-RELATED"/>
    <property type="match status" value="1"/>
</dbReference>
<dbReference type="OrthoDB" id="8064373at2"/>
<dbReference type="EMBL" id="JMIH01000014">
    <property type="protein sequence ID" value="KEO75192.1"/>
    <property type="molecule type" value="Genomic_DNA"/>
</dbReference>
<dbReference type="InterPro" id="IPR047661">
    <property type="entry name" value="IstB"/>
</dbReference>
<dbReference type="InterPro" id="IPR028350">
    <property type="entry name" value="DNAC/IstB-like"/>
</dbReference>
<comment type="caution">
    <text evidence="5">The sequence shown here is derived from an EMBL/GenBank/DDBJ whole genome shotgun (WGS) entry which is preliminary data.</text>
</comment>
<dbReference type="eggNOG" id="COG1484">
    <property type="taxonomic scope" value="Bacteria"/>
</dbReference>
<evidence type="ECO:0000256" key="2">
    <source>
        <dbReference type="ARBA" id="ARBA00022741"/>
    </source>
</evidence>
<protein>
    <submittedName>
        <fullName evidence="5">ATP-binding protein</fullName>
    </submittedName>
</protein>
<dbReference type="AlphaFoldDB" id="A0A074LMT1"/>
<evidence type="ECO:0000256" key="1">
    <source>
        <dbReference type="ARBA" id="ARBA00008059"/>
    </source>
</evidence>
<keyword evidence="2" id="KW-0547">Nucleotide-binding</keyword>
<dbReference type="RefSeq" id="WP_035071854.1">
    <property type="nucleotide sequence ID" value="NZ_JMIH01000014.1"/>
</dbReference>